<name>A0AC61S663_9BACT</name>
<keyword evidence="2" id="KW-1185">Reference proteome</keyword>
<gene>
    <name evidence="1" type="ORF">E5990_04465</name>
</gene>
<comment type="caution">
    <text evidence="1">The sequence shown here is derived from an EMBL/GenBank/DDBJ whole genome shotgun (WGS) entry which is preliminary data.</text>
</comment>
<evidence type="ECO:0000313" key="1">
    <source>
        <dbReference type="EMBL" id="THG53144.1"/>
    </source>
</evidence>
<organism evidence="1 2">
    <name type="scientific">Muribaculum caecicola</name>
    <dbReference type="NCBI Taxonomy" id="3038144"/>
    <lineage>
        <taxon>Bacteria</taxon>
        <taxon>Pseudomonadati</taxon>
        <taxon>Bacteroidota</taxon>
        <taxon>Bacteroidia</taxon>
        <taxon>Bacteroidales</taxon>
        <taxon>Muribaculaceae</taxon>
        <taxon>Muribaculum</taxon>
    </lineage>
</organism>
<dbReference type="Proteomes" id="UP000305401">
    <property type="component" value="Unassembled WGS sequence"/>
</dbReference>
<reference evidence="1" key="1">
    <citation type="submission" date="2019-04" db="EMBL/GenBank/DDBJ databases">
        <title>Microbes associate with the intestines of laboratory mice.</title>
        <authorList>
            <person name="Navarre W."/>
            <person name="Wong E."/>
            <person name="Huang K.C."/>
            <person name="Tropini C."/>
            <person name="Ng K."/>
            <person name="Yu B."/>
        </authorList>
    </citation>
    <scope>NUCLEOTIDE SEQUENCE</scope>
    <source>
        <strain evidence="1">NM86_A22</strain>
    </source>
</reference>
<sequence length="570" mass="62953">MSLALLVCSSVPAHAILTETKLAPTRIIWMSDSTGTQIKHPEILLEDFIGQVSTADPKNVVMKTTDEKQASILLDFGKEINGGLKIYSGMAQSNKPVALRVRLGESVTEAMSDPNEPGNPQNSKNEHSLRDFVTHSPWLGSVRCGDSGFRFARIDLLDKDVDYLLRYVEAVQVQDNAPMIGSFECSDPRLTDIWNTGARTVQLCLQDYLWDGIKRDRLVWLGDTHPEVMATNVVFGENDVVNRSLDFGVQDAPLPRWMNGFSAYSLWWLISQHDLMLHHGNKDYYDKNRDYILGLVKQVDSFVDKDGKESLDGVRFLDWPTSEKPEVINSGLHSLIVMTMNAMDNLGAMAGDNELQSVAKNCLKRVKKVKVGDCGNSQAAALIVLAAQDKKADEAAKVILANGPDGFSTFYGYYMLEALAKAGYHKEAQDLMSKYWGAMLDLGATSFWEDLTYSQVADAGRIDEFVPEGKRDIHADGGAYCYVGLRLSLCHGWASGPTPWLTKYALGIYPAEAGSKTVIVDPKPGNLTWARGTYPTPYGPVKVDWRKGADGKIKCVVEAPAEVKVINKAK</sequence>
<dbReference type="EMBL" id="SSTG01000036">
    <property type="protein sequence ID" value="THG53144.1"/>
    <property type="molecule type" value="Genomic_DNA"/>
</dbReference>
<evidence type="ECO:0000313" key="2">
    <source>
        <dbReference type="Proteomes" id="UP000305401"/>
    </source>
</evidence>
<protein>
    <submittedName>
        <fullName evidence="1">Alpha-L-rhamnosidase</fullName>
    </submittedName>
</protein>
<accession>A0AC61S663</accession>
<proteinExistence type="predicted"/>